<organism evidence="3 4">
    <name type="scientific">Bittarella massiliensis</name>
    <name type="common">ex Durand et al. 2017</name>
    <dbReference type="NCBI Taxonomy" id="1720313"/>
    <lineage>
        <taxon>Bacteria</taxon>
        <taxon>Bacillati</taxon>
        <taxon>Bacillota</taxon>
        <taxon>Clostridia</taxon>
        <taxon>Eubacteriales</taxon>
        <taxon>Oscillospiraceae</taxon>
        <taxon>Bittarella (ex Durand et al. 2017)</taxon>
    </lineage>
</organism>
<comment type="caution">
    <text evidence="3">The sequence shown here is derived from an EMBL/GenBank/DDBJ whole genome shotgun (WGS) entry which is preliminary data.</text>
</comment>
<evidence type="ECO:0000313" key="2">
    <source>
        <dbReference type="EMBL" id="MZL68499.1"/>
    </source>
</evidence>
<dbReference type="Proteomes" id="UP000474718">
    <property type="component" value="Unassembled WGS sequence"/>
</dbReference>
<dbReference type="InterPro" id="IPR027417">
    <property type="entry name" value="P-loop_NTPase"/>
</dbReference>
<evidence type="ECO:0000313" key="4">
    <source>
        <dbReference type="Proteomes" id="UP000184089"/>
    </source>
</evidence>
<proteinExistence type="predicted"/>
<evidence type="ECO:0000313" key="5">
    <source>
        <dbReference type="Proteomes" id="UP000474718"/>
    </source>
</evidence>
<dbReference type="RefSeq" id="WP_059004888.1">
    <property type="nucleotide sequence ID" value="NZ_FQVY01000001.1"/>
</dbReference>
<sequence>MMDHKGKRLDFFLAANSPVGFASYFGALDGGDPAFTTYILGGCPGCGKSTLLRRVGEALLDRGETVEFIHCASDPGSYDAVLCPGLHLGVVDGTPPHGMVPRYPALAEQFVDLYRFTDPAAIAPHREEITARLDESARLQRRSGRFLSAAASLLRDNSAVVTPCLDLPKLERYALSTAKRLLPPLDKKGRTFDRFLSHLTPSGPQPLCETAAGFGRVILLEDSYQTAAPLFLERMAKIALAAGYDVYACYSPLSPYDKLEHLVLPEADLCLVSEPRQNAYAQALPTPFRHVYSRRFTDLDALYPYRNRLSFNKKAAKELVREAARLCAEAQEAHRQAEALYALGTDRAGVDALAGLLVEKLTAR</sequence>
<protein>
    <submittedName>
        <fullName evidence="3">Uncharacterized protein</fullName>
    </submittedName>
</protein>
<reference evidence="3" key="1">
    <citation type="submission" date="2016-11" db="EMBL/GenBank/DDBJ databases">
        <authorList>
            <person name="Varghese N."/>
            <person name="Submissions S."/>
        </authorList>
    </citation>
    <scope>NUCLEOTIDE SEQUENCE</scope>
    <source>
        <strain evidence="3">DSM 4029</strain>
    </source>
</reference>
<keyword evidence="1" id="KW-0175">Coiled coil</keyword>
<accession>A0AAQ1MC85</accession>
<dbReference type="SUPFAM" id="SSF52540">
    <property type="entry name" value="P-loop containing nucleoside triphosphate hydrolases"/>
    <property type="match status" value="2"/>
</dbReference>
<keyword evidence="5" id="KW-1185">Reference proteome</keyword>
<evidence type="ECO:0000313" key="3">
    <source>
        <dbReference type="EMBL" id="SHF84696.1"/>
    </source>
</evidence>
<dbReference type="EMBL" id="FQVY01000001">
    <property type="protein sequence ID" value="SHF84696.1"/>
    <property type="molecule type" value="Genomic_DNA"/>
</dbReference>
<feature type="coiled-coil region" evidence="1">
    <location>
        <begin position="313"/>
        <end position="340"/>
    </location>
</feature>
<name>A0AAQ1MC85_9FIRM</name>
<reference evidence="2 5" key="3">
    <citation type="journal article" date="2019" name="Nat. Med.">
        <title>A library of human gut bacterial isolates paired with longitudinal multiomics data enables mechanistic microbiome research.</title>
        <authorList>
            <person name="Poyet M."/>
            <person name="Groussin M."/>
            <person name="Gibbons S.M."/>
            <person name="Avila-Pacheco J."/>
            <person name="Jiang X."/>
            <person name="Kearney S.M."/>
            <person name="Perrotta A.R."/>
            <person name="Berdy B."/>
            <person name="Zhao S."/>
            <person name="Lieberman T.D."/>
            <person name="Swanson P.K."/>
            <person name="Smith M."/>
            <person name="Roesemann S."/>
            <person name="Alexander J.E."/>
            <person name="Rich S.A."/>
            <person name="Livny J."/>
            <person name="Vlamakis H."/>
            <person name="Clish C."/>
            <person name="Bullock K."/>
            <person name="Deik A."/>
            <person name="Scott J."/>
            <person name="Pierce K.A."/>
            <person name="Xavier R.J."/>
            <person name="Alm E.J."/>
        </authorList>
    </citation>
    <scope>NUCLEOTIDE SEQUENCE [LARGE SCALE GENOMIC DNA]</scope>
    <source>
        <strain evidence="2 5">BIOML-A2</strain>
    </source>
</reference>
<dbReference type="Proteomes" id="UP000184089">
    <property type="component" value="Unassembled WGS sequence"/>
</dbReference>
<evidence type="ECO:0000256" key="1">
    <source>
        <dbReference type="SAM" id="Coils"/>
    </source>
</evidence>
<gene>
    <name evidence="2" type="ORF">GT747_01740</name>
    <name evidence="3" type="ORF">SAMN05444424_0902</name>
</gene>
<reference evidence="4" key="2">
    <citation type="submission" date="2016-11" db="EMBL/GenBank/DDBJ databases">
        <authorList>
            <person name="Jaros S."/>
            <person name="Januszkiewicz K."/>
            <person name="Wedrychowicz H."/>
        </authorList>
    </citation>
    <scope>NUCLEOTIDE SEQUENCE [LARGE SCALE GENOMIC DNA]</scope>
    <source>
        <strain evidence="4">DSM 4029</strain>
    </source>
</reference>
<dbReference type="AlphaFoldDB" id="A0AAQ1MC85"/>
<dbReference type="EMBL" id="WWVX01000001">
    <property type="protein sequence ID" value="MZL68499.1"/>
    <property type="molecule type" value="Genomic_DNA"/>
</dbReference>